<dbReference type="InterPro" id="IPR006474">
    <property type="entry name" value="Helicase_Cas3_CRISPR-ass_core"/>
</dbReference>
<keyword evidence="4" id="KW-0067">ATP-binding</keyword>
<dbReference type="SMART" id="SM00487">
    <property type="entry name" value="DEXDc"/>
    <property type="match status" value="1"/>
</dbReference>
<dbReference type="InterPro" id="IPR050079">
    <property type="entry name" value="DEAD_box_RNA_helicase"/>
</dbReference>
<keyword evidence="3" id="KW-0347">Helicase</keyword>
<dbReference type="Gene3D" id="3.40.50.300">
    <property type="entry name" value="P-loop containing nucleotide triphosphate hydrolases"/>
    <property type="match status" value="2"/>
</dbReference>
<organism evidence="7 8">
    <name type="scientific">Deinococcus navajonensis</name>
    <dbReference type="NCBI Taxonomy" id="309884"/>
    <lineage>
        <taxon>Bacteria</taxon>
        <taxon>Thermotogati</taxon>
        <taxon>Deinococcota</taxon>
        <taxon>Deinococci</taxon>
        <taxon>Deinococcales</taxon>
        <taxon>Deinococcaceae</taxon>
        <taxon>Deinococcus</taxon>
    </lineage>
</organism>
<dbReference type="RefSeq" id="WP_380040440.1">
    <property type="nucleotide sequence ID" value="NZ_JBHSEH010000018.1"/>
</dbReference>
<evidence type="ECO:0000313" key="7">
    <source>
        <dbReference type="EMBL" id="MFC4427196.1"/>
    </source>
</evidence>
<keyword evidence="1" id="KW-0547">Nucleotide-binding</keyword>
<dbReference type="InterPro" id="IPR014001">
    <property type="entry name" value="Helicase_ATP-bd"/>
</dbReference>
<comment type="caution">
    <text evidence="7">The sequence shown here is derived from an EMBL/GenBank/DDBJ whole genome shotgun (WGS) entry which is preliminary data.</text>
</comment>
<evidence type="ECO:0000256" key="2">
    <source>
        <dbReference type="ARBA" id="ARBA00022801"/>
    </source>
</evidence>
<evidence type="ECO:0000256" key="4">
    <source>
        <dbReference type="ARBA" id="ARBA00022840"/>
    </source>
</evidence>
<dbReference type="Proteomes" id="UP001595998">
    <property type="component" value="Unassembled WGS sequence"/>
</dbReference>
<keyword evidence="2" id="KW-0378">Hydrolase</keyword>
<evidence type="ECO:0000259" key="6">
    <source>
        <dbReference type="PROSITE" id="PS51192"/>
    </source>
</evidence>
<feature type="domain" description="Helicase ATP-binding" evidence="6">
    <location>
        <begin position="23"/>
        <end position="201"/>
    </location>
</feature>
<evidence type="ECO:0000256" key="3">
    <source>
        <dbReference type="ARBA" id="ARBA00022806"/>
    </source>
</evidence>
<evidence type="ECO:0000256" key="5">
    <source>
        <dbReference type="ARBA" id="ARBA00023118"/>
    </source>
</evidence>
<dbReference type="Pfam" id="PF00270">
    <property type="entry name" value="DEAD"/>
    <property type="match status" value="1"/>
</dbReference>
<dbReference type="PANTHER" id="PTHR47959:SF16">
    <property type="entry name" value="CRISPR-ASSOCIATED NUCLEASE_HELICASE CAS3-RELATED"/>
    <property type="match status" value="1"/>
</dbReference>
<dbReference type="InterPro" id="IPR054712">
    <property type="entry name" value="Cas3-like_dom"/>
</dbReference>
<keyword evidence="5" id="KW-0051">Antiviral defense</keyword>
<reference evidence="8" key="1">
    <citation type="journal article" date="2019" name="Int. J. Syst. Evol. Microbiol.">
        <title>The Global Catalogue of Microorganisms (GCM) 10K type strain sequencing project: providing services to taxonomists for standard genome sequencing and annotation.</title>
        <authorList>
            <consortium name="The Broad Institute Genomics Platform"/>
            <consortium name="The Broad Institute Genome Sequencing Center for Infectious Disease"/>
            <person name="Wu L."/>
            <person name="Ma J."/>
        </authorList>
    </citation>
    <scope>NUCLEOTIDE SEQUENCE [LARGE SCALE GENOMIC DNA]</scope>
    <source>
        <strain evidence="8">CCUG 56029</strain>
    </source>
</reference>
<accession>A0ABV8XQN5</accession>
<dbReference type="InterPro" id="IPR027417">
    <property type="entry name" value="P-loop_NTPase"/>
</dbReference>
<dbReference type="NCBIfam" id="TIGR01587">
    <property type="entry name" value="cas3_core"/>
    <property type="match status" value="1"/>
</dbReference>
<protein>
    <submittedName>
        <fullName evidence="7">CRISPR-associated helicase Cas3</fullName>
    </submittedName>
</protein>
<dbReference type="PROSITE" id="PS51192">
    <property type="entry name" value="HELICASE_ATP_BIND_1"/>
    <property type="match status" value="1"/>
</dbReference>
<sequence>MDPPAALEALFGEPPYPYQVRVAEALLGGNNVILRAPTGAGKTEAAFGPYLLARQQARADFPLRCILASPMRTLAKDLHGRATKVGDKLGLKVNLHTGEDPTDPLLEADVIVTTIDQLLSNYLHVPYSQSWRSRNIGPGGVVASYVVLDEFHLFDPQRAFRTTLEMARSLSGVTPFLFMTATMSSELIKQLATTLGAEFITPSKAELDVMTSQQKTRQFRRVDDLLTAGAVIQAHTRRSIAIANTVDRVQTLYADLARLQHEGHPNLHGVTLALLHSRFFPTHRSNHEKRLKTLLGRHSQENVILVASQAVEVGIDISSENLHTEICPGNALLQRAGRNARYAGESGVVSVYTLPLTERGQWNVLPYKGQEDVIHATWEALAALPPSIEPQDEERLIDAVHTQGDQKNWEDYLSVRSTTHYDKMKSAFEGDRSMRPELIRDIQNVSLLLLPENIDLSTWDEVNRYERIGVTWVDFTALEDNRQALNSDNDLEERWLAKVPREVVREGERGSQAPTKLEWKTVTDPAELKQEALVLVNPRFVFYTAQEGFRWEAPEGRALGVQDFPPVHSPRRSGDRPNYWYTYESYALHITRVLEASRKHAADVWHLCPKVDAKFALPAGTTELALKAAIAAHDIGKLSEGWQKWTRYWQVEQVAAYAGRFLWNGVEGAAQHGATLQGESDYCAHTDYHPAYDTGRNVAFERAHGHRPPHAGESSTVLSESFGDFLMDRLGEEQGLSALKGILGAICRHHGAGHTGEVAAWRLDMGAGTEAGRVFEALTGVPLDAERLNELQRRGVEAVTEPDMPTPDDPLAWMTYTLASRALRLGDTRSFEDVRQKEAVT</sequence>
<gene>
    <name evidence="7" type="primary">cas3</name>
    <name evidence="7" type="ORF">ACFOZ9_13345</name>
</gene>
<evidence type="ECO:0000256" key="1">
    <source>
        <dbReference type="ARBA" id="ARBA00022741"/>
    </source>
</evidence>
<name>A0ABV8XQN5_9DEIO</name>
<dbReference type="PANTHER" id="PTHR47959">
    <property type="entry name" value="ATP-DEPENDENT RNA HELICASE RHLE-RELATED"/>
    <property type="match status" value="1"/>
</dbReference>
<keyword evidence="8" id="KW-1185">Reference proteome</keyword>
<dbReference type="Pfam" id="PF22590">
    <property type="entry name" value="Cas3-like_C_2"/>
    <property type="match status" value="1"/>
</dbReference>
<proteinExistence type="predicted"/>
<evidence type="ECO:0000313" key="8">
    <source>
        <dbReference type="Proteomes" id="UP001595998"/>
    </source>
</evidence>
<dbReference type="EMBL" id="JBHSEH010000018">
    <property type="protein sequence ID" value="MFC4427196.1"/>
    <property type="molecule type" value="Genomic_DNA"/>
</dbReference>
<dbReference type="SUPFAM" id="SSF52540">
    <property type="entry name" value="P-loop containing nucleoside triphosphate hydrolases"/>
    <property type="match status" value="1"/>
</dbReference>
<dbReference type="InterPro" id="IPR011545">
    <property type="entry name" value="DEAD/DEAH_box_helicase_dom"/>
</dbReference>